<proteinExistence type="predicted"/>
<gene>
    <name evidence="1" type="ORF">Homavirus18_6</name>
</gene>
<name>A0A3G5A4R9_9VIRU</name>
<dbReference type="InterPro" id="IPR043887">
    <property type="entry name" value="DUF5845"/>
</dbReference>
<sequence>MLLRAIVDIKPTYFNVVSFSKPPMLRIFGNENWRQYDNQTVVEENVLLEELVDIHPYQEQPKFMANTLFLQHCDKNFVYYHLHKRRFPQCEEVWLNSHPDDILLRLVRDFPKVYITHHYVSVARLDRINYPKNVFEKLNIVSKGIYNEQLDRYNIID</sequence>
<protein>
    <submittedName>
        <fullName evidence="1">Uncharacterized protein</fullName>
    </submittedName>
</protein>
<reference evidence="1" key="1">
    <citation type="submission" date="2018-10" db="EMBL/GenBank/DDBJ databases">
        <title>Hidden diversity of soil giant viruses.</title>
        <authorList>
            <person name="Schulz F."/>
            <person name="Alteio L."/>
            <person name="Goudeau D."/>
            <person name="Ryan E.M."/>
            <person name="Malmstrom R.R."/>
            <person name="Blanchard J."/>
            <person name="Woyke T."/>
        </authorList>
    </citation>
    <scope>NUCLEOTIDE SEQUENCE</scope>
    <source>
        <strain evidence="1">HOV1</strain>
    </source>
</reference>
<organism evidence="1">
    <name type="scientific">Homavirus sp</name>
    <dbReference type="NCBI Taxonomy" id="2487769"/>
    <lineage>
        <taxon>Viruses</taxon>
        <taxon>Varidnaviria</taxon>
        <taxon>Bamfordvirae</taxon>
        <taxon>Nucleocytoviricota</taxon>
        <taxon>Megaviricetes</taxon>
        <taxon>Imitervirales</taxon>
        <taxon>Mimiviridae</taxon>
        <taxon>Klosneuvirinae</taxon>
    </lineage>
</organism>
<dbReference type="EMBL" id="MK072349">
    <property type="protein sequence ID" value="AYV82226.1"/>
    <property type="molecule type" value="Genomic_DNA"/>
</dbReference>
<dbReference type="Pfam" id="PF19163">
    <property type="entry name" value="DUF5845"/>
    <property type="match status" value="1"/>
</dbReference>
<accession>A0A3G5A4R9</accession>
<evidence type="ECO:0000313" key="1">
    <source>
        <dbReference type="EMBL" id="AYV82226.1"/>
    </source>
</evidence>